<reference evidence="2 3" key="1">
    <citation type="submission" date="2014-12" db="EMBL/GenBank/DDBJ databases">
        <title>Denitrispirillum autotrophicum gen. nov., sp. nov., Denitrifying, Facultatively Autotrophic Bacteria Isolated from Rice Paddy Soil.</title>
        <authorList>
            <person name="Ishii S."/>
            <person name="Ashida N."/>
            <person name="Ohno H."/>
            <person name="Otsuka S."/>
            <person name="Yokota A."/>
            <person name="Senoo K."/>
        </authorList>
    </citation>
    <scope>NUCLEOTIDE SEQUENCE [LARGE SCALE GENOMIC DNA]</scope>
    <source>
        <strain evidence="2 3">TSA66</strain>
    </source>
</reference>
<proteinExistence type="predicted"/>
<dbReference type="PANTHER" id="PTHR37691">
    <property type="entry name" value="BLR3518 PROTEIN"/>
    <property type="match status" value="1"/>
</dbReference>
<dbReference type="RefSeq" id="WP_040038877.1">
    <property type="nucleotide sequence ID" value="NZ_JWJG01000028.1"/>
</dbReference>
<protein>
    <submittedName>
        <fullName evidence="2">Uncharacterized protein</fullName>
    </submittedName>
</protein>
<organism evidence="2 3">
    <name type="scientific">Noviherbaspirillum autotrophicum</name>
    <dbReference type="NCBI Taxonomy" id="709839"/>
    <lineage>
        <taxon>Bacteria</taxon>
        <taxon>Pseudomonadati</taxon>
        <taxon>Pseudomonadota</taxon>
        <taxon>Betaproteobacteria</taxon>
        <taxon>Burkholderiales</taxon>
        <taxon>Oxalobacteraceae</taxon>
        <taxon>Noviherbaspirillum</taxon>
    </lineage>
</organism>
<dbReference type="InterPro" id="IPR027396">
    <property type="entry name" value="DsrEFH-like"/>
</dbReference>
<feature type="signal peptide" evidence="1">
    <location>
        <begin position="1"/>
        <end position="26"/>
    </location>
</feature>
<keyword evidence="3" id="KW-1185">Reference proteome</keyword>
<keyword evidence="1" id="KW-0732">Signal</keyword>
<name>A0A0C2BPK9_9BURK</name>
<dbReference type="OrthoDB" id="5295901at2"/>
<dbReference type="Gene3D" id="3.40.1260.10">
    <property type="entry name" value="DsrEFH-like"/>
    <property type="match status" value="1"/>
</dbReference>
<dbReference type="InterPro" id="IPR003787">
    <property type="entry name" value="Sulphur_relay_DsrE/F-like"/>
</dbReference>
<evidence type="ECO:0000256" key="1">
    <source>
        <dbReference type="SAM" id="SignalP"/>
    </source>
</evidence>
<feature type="chain" id="PRO_5002163205" evidence="1">
    <location>
        <begin position="27"/>
        <end position="151"/>
    </location>
</feature>
<sequence>MTRLSLSTALLGWMLVLGGAAPSAMAQANTPGASATTAKHRVVFQVSDGDAGKWELTLNNVKNLQKEAGNDKATIEIVTYGPGIGMLKRDSKATQKIQEVVSSGVKVVACENTMNAMRLTKEDMLPNIGYVPSGVFEVMNKQEEGYAYIRP</sequence>
<dbReference type="Proteomes" id="UP000031572">
    <property type="component" value="Unassembled WGS sequence"/>
</dbReference>
<dbReference type="AlphaFoldDB" id="A0A0C2BPK9"/>
<dbReference type="SUPFAM" id="SSF75169">
    <property type="entry name" value="DsrEFH-like"/>
    <property type="match status" value="1"/>
</dbReference>
<evidence type="ECO:0000313" key="3">
    <source>
        <dbReference type="Proteomes" id="UP000031572"/>
    </source>
</evidence>
<dbReference type="PANTHER" id="PTHR37691:SF1">
    <property type="entry name" value="BLR3518 PROTEIN"/>
    <property type="match status" value="1"/>
</dbReference>
<evidence type="ECO:0000313" key="2">
    <source>
        <dbReference type="EMBL" id="KIF79966.1"/>
    </source>
</evidence>
<accession>A0A0C2BPK9</accession>
<comment type="caution">
    <text evidence="2">The sequence shown here is derived from an EMBL/GenBank/DDBJ whole genome shotgun (WGS) entry which is preliminary data.</text>
</comment>
<dbReference type="EMBL" id="JWJG01000028">
    <property type="protein sequence ID" value="KIF79966.1"/>
    <property type="molecule type" value="Genomic_DNA"/>
</dbReference>
<dbReference type="Pfam" id="PF02635">
    <property type="entry name" value="DsrE"/>
    <property type="match status" value="1"/>
</dbReference>
<dbReference type="STRING" id="709839.TSA66_02620"/>
<gene>
    <name evidence="2" type="ORF">TSA66_02620</name>
</gene>